<gene>
    <name evidence="1" type="ORF">HNR21_004758</name>
</gene>
<dbReference type="RefSeq" id="WP_182706934.1">
    <property type="nucleotide sequence ID" value="NZ_JACJII010000001.1"/>
</dbReference>
<sequence>MTDGPALPVEVHAALEYGPAGDRRTLRLQADATGRYGRIVGTVEGRSRWMPYPRALELWRATWELLEVLGQDVY</sequence>
<organism evidence="1 2">
    <name type="scientific">Thermomonospora cellulosilytica</name>
    <dbReference type="NCBI Taxonomy" id="1411118"/>
    <lineage>
        <taxon>Bacteria</taxon>
        <taxon>Bacillati</taxon>
        <taxon>Actinomycetota</taxon>
        <taxon>Actinomycetes</taxon>
        <taxon>Streptosporangiales</taxon>
        <taxon>Thermomonosporaceae</taxon>
        <taxon>Thermomonospora</taxon>
    </lineage>
</organism>
<proteinExistence type="predicted"/>
<evidence type="ECO:0000313" key="2">
    <source>
        <dbReference type="Proteomes" id="UP000539313"/>
    </source>
</evidence>
<name>A0A7W3N1M2_9ACTN</name>
<evidence type="ECO:0000313" key="1">
    <source>
        <dbReference type="EMBL" id="MBA9005876.1"/>
    </source>
</evidence>
<reference evidence="1 2" key="1">
    <citation type="submission" date="2020-08" db="EMBL/GenBank/DDBJ databases">
        <title>Sequencing the genomes of 1000 actinobacteria strains.</title>
        <authorList>
            <person name="Klenk H.-P."/>
        </authorList>
    </citation>
    <scope>NUCLEOTIDE SEQUENCE [LARGE SCALE GENOMIC DNA]</scope>
    <source>
        <strain evidence="1 2">DSM 45823</strain>
    </source>
</reference>
<dbReference type="Proteomes" id="UP000539313">
    <property type="component" value="Unassembled WGS sequence"/>
</dbReference>
<accession>A0A7W3N1M2</accession>
<protein>
    <submittedName>
        <fullName evidence="1">Uncharacterized protein</fullName>
    </submittedName>
</protein>
<dbReference type="EMBL" id="JACJII010000001">
    <property type="protein sequence ID" value="MBA9005876.1"/>
    <property type="molecule type" value="Genomic_DNA"/>
</dbReference>
<dbReference type="AlphaFoldDB" id="A0A7W3N1M2"/>
<comment type="caution">
    <text evidence="1">The sequence shown here is derived from an EMBL/GenBank/DDBJ whole genome shotgun (WGS) entry which is preliminary data.</text>
</comment>
<keyword evidence="2" id="KW-1185">Reference proteome</keyword>